<gene>
    <name evidence="1" type="ORF">rCG_46734</name>
</gene>
<dbReference type="EMBL" id="CH473971">
    <property type="protein sequence ID" value="EDM14711.1"/>
    <property type="molecule type" value="Genomic_DNA"/>
</dbReference>
<evidence type="ECO:0000313" key="1">
    <source>
        <dbReference type="EMBL" id="EDM14711.1"/>
    </source>
</evidence>
<accession>A6IXT0</accession>
<evidence type="ECO:0000313" key="2">
    <source>
        <dbReference type="Proteomes" id="UP000234681"/>
    </source>
</evidence>
<name>A6IXT0_RAT</name>
<organism evidence="1 2">
    <name type="scientific">Rattus norvegicus</name>
    <name type="common">Rat</name>
    <dbReference type="NCBI Taxonomy" id="10116"/>
    <lineage>
        <taxon>Eukaryota</taxon>
        <taxon>Metazoa</taxon>
        <taxon>Chordata</taxon>
        <taxon>Craniata</taxon>
        <taxon>Vertebrata</taxon>
        <taxon>Euteleostomi</taxon>
        <taxon>Mammalia</taxon>
        <taxon>Eutheria</taxon>
        <taxon>Euarchontoglires</taxon>
        <taxon>Glires</taxon>
        <taxon>Rodentia</taxon>
        <taxon>Myomorpha</taxon>
        <taxon>Muroidea</taxon>
        <taxon>Muridae</taxon>
        <taxon>Murinae</taxon>
        <taxon>Rattus</taxon>
    </lineage>
</organism>
<sequence length="36" mass="3736">MGSTTQRRALIARSSLCGAGTGPSSSQWITTLFSCC</sequence>
<dbReference type="AlphaFoldDB" id="A6IXT0"/>
<proteinExistence type="predicted"/>
<reference evidence="2" key="1">
    <citation type="submission" date="2005-09" db="EMBL/GenBank/DDBJ databases">
        <authorList>
            <person name="Mural R.J."/>
            <person name="Li P.W."/>
            <person name="Adams M.D."/>
            <person name="Amanatides P.G."/>
            <person name="Baden-Tillson H."/>
            <person name="Barnstead M."/>
            <person name="Chin S.H."/>
            <person name="Dew I."/>
            <person name="Evans C.A."/>
            <person name="Ferriera S."/>
            <person name="Flanigan M."/>
            <person name="Fosler C."/>
            <person name="Glodek A."/>
            <person name="Gu Z."/>
            <person name="Holt R.A."/>
            <person name="Jennings D."/>
            <person name="Kraft C.L."/>
            <person name="Lu F."/>
            <person name="Nguyen T."/>
            <person name="Nusskern D.R."/>
            <person name="Pfannkoch C.M."/>
            <person name="Sitter C."/>
            <person name="Sutton G.G."/>
            <person name="Venter J.C."/>
            <person name="Wang Z."/>
            <person name="Woodage T."/>
            <person name="Zheng X.H."/>
            <person name="Zhong F."/>
        </authorList>
    </citation>
    <scope>NUCLEOTIDE SEQUENCE [LARGE SCALE GENOMIC DNA]</scope>
    <source>
        <strain>BN</strain>
        <strain evidence="2">Sprague-Dawley</strain>
    </source>
</reference>
<protein>
    <submittedName>
        <fullName evidence="1">RCG46734, isoform CRA_a</fullName>
    </submittedName>
</protein>
<dbReference type="PROSITE" id="PS51257">
    <property type="entry name" value="PROKAR_LIPOPROTEIN"/>
    <property type="match status" value="1"/>
</dbReference>
<dbReference type="Proteomes" id="UP000234681">
    <property type="component" value="Chromosome 18"/>
</dbReference>